<dbReference type="InterPro" id="IPR004119">
    <property type="entry name" value="EcKL"/>
</dbReference>
<dbReference type="Proteomes" id="UP000316416">
    <property type="component" value="Chromosome"/>
</dbReference>
<dbReference type="SUPFAM" id="SSF56112">
    <property type="entry name" value="Protein kinase-like (PK-like)"/>
    <property type="match status" value="1"/>
</dbReference>
<evidence type="ECO:0000259" key="1">
    <source>
        <dbReference type="SMART" id="SM00587"/>
    </source>
</evidence>
<feature type="domain" description="CHK kinase-like" evidence="1">
    <location>
        <begin position="154"/>
        <end position="316"/>
    </location>
</feature>
<protein>
    <submittedName>
        <fullName evidence="2">Ecdysteroid 22-kinase family protein</fullName>
    </submittedName>
</protein>
<proteinExistence type="predicted"/>
<dbReference type="EMBL" id="CP045503">
    <property type="protein sequence ID" value="QPG58118.1"/>
    <property type="molecule type" value="Genomic_DNA"/>
</dbReference>
<gene>
    <name evidence="2" type="ORF">FM038_012200</name>
</gene>
<dbReference type="RefSeq" id="WP_195873270.1">
    <property type="nucleotide sequence ID" value="NZ_CP045503.2"/>
</dbReference>
<accession>A0ABX6V654</accession>
<dbReference type="InterPro" id="IPR015897">
    <property type="entry name" value="CHK_kinase-like"/>
</dbReference>
<dbReference type="InterPro" id="IPR011009">
    <property type="entry name" value="Kinase-like_dom_sf"/>
</dbReference>
<dbReference type="PANTHER" id="PTHR11012">
    <property type="entry name" value="PROTEIN KINASE-LIKE DOMAIN-CONTAINING"/>
    <property type="match status" value="1"/>
</dbReference>
<keyword evidence="3" id="KW-1185">Reference proteome</keyword>
<sequence>MSLNTEQFLLHALNATHVSPIETIQELWSGYGKIERYHVEGDTSPSRVIVKSIRPPEAVEQIAHPRGWNTSASHQRKLFSYQVESNWYQYWNSSCDTSVRVPECYGVMCGTDIFIAKKDELTEQLNNDQHSVPFPQNEASYINKQDHNEQNSTILMSDLDSQGFAKRHQSLSLTQARICIQWLANFHATFMQDSPDSDWPKGLWPVGSYWHLNTREDEYQNMPESALKQAAHHLDHLLNHTRFKTIIHGDAKVANFCFSEDDTDVAAVDFQYVGAGCGMRDLVYFIGSCLSDVECEQHHQQLTKYYFSELTTALLSKKININPIEVEREWTGLFVIAWADFQRFILGWSPNHHKNNQFSRWVTKQAISDLK</sequence>
<dbReference type="Pfam" id="PF02958">
    <property type="entry name" value="EcKL"/>
    <property type="match status" value="1"/>
</dbReference>
<reference evidence="2" key="1">
    <citation type="submission" date="2021-07" db="EMBL/GenBank/DDBJ databases">
        <title>Shewanella sp. YLB-07 whole genome sequence.</title>
        <authorList>
            <person name="Yu L."/>
        </authorList>
    </citation>
    <scope>NUCLEOTIDE SEQUENCE</scope>
    <source>
        <strain evidence="2">YLB-08</strain>
    </source>
</reference>
<dbReference type="Gene3D" id="3.90.1200.10">
    <property type="match status" value="1"/>
</dbReference>
<dbReference type="SMART" id="SM00587">
    <property type="entry name" value="CHK"/>
    <property type="match status" value="1"/>
</dbReference>
<name>A0ABX6V654_9GAMM</name>
<organism evidence="2 3">
    <name type="scientific">Shewanella eurypsychrophilus</name>
    <dbReference type="NCBI Taxonomy" id="2593656"/>
    <lineage>
        <taxon>Bacteria</taxon>
        <taxon>Pseudomonadati</taxon>
        <taxon>Pseudomonadota</taxon>
        <taxon>Gammaproteobacteria</taxon>
        <taxon>Alteromonadales</taxon>
        <taxon>Shewanellaceae</taxon>
        <taxon>Shewanella</taxon>
    </lineage>
</organism>
<evidence type="ECO:0000313" key="3">
    <source>
        <dbReference type="Proteomes" id="UP000316416"/>
    </source>
</evidence>
<evidence type="ECO:0000313" key="2">
    <source>
        <dbReference type="EMBL" id="QPG58118.1"/>
    </source>
</evidence>
<dbReference type="PANTHER" id="PTHR11012:SF30">
    <property type="entry name" value="PROTEIN KINASE-LIKE DOMAIN-CONTAINING"/>
    <property type="match status" value="1"/>
</dbReference>